<accession>A0ABV5LWL1</accession>
<dbReference type="EMBL" id="JBHMDM010000007">
    <property type="protein sequence ID" value="MFB9378483.1"/>
    <property type="molecule type" value="Genomic_DNA"/>
</dbReference>
<keyword evidence="3" id="KW-0012">Acyltransferase</keyword>
<name>A0ABV5LWL1_9ACTN</name>
<keyword evidence="1" id="KW-1133">Transmembrane helix</keyword>
<dbReference type="RefSeq" id="WP_380136881.1">
    <property type="nucleotide sequence ID" value="NZ_JBHLUI010000008.1"/>
</dbReference>
<feature type="transmembrane region" description="Helical" evidence="1">
    <location>
        <begin position="226"/>
        <end position="245"/>
    </location>
</feature>
<organism evidence="3 4">
    <name type="scientific">Kineococcus gynurae</name>
    <dbReference type="NCBI Taxonomy" id="452979"/>
    <lineage>
        <taxon>Bacteria</taxon>
        <taxon>Bacillati</taxon>
        <taxon>Actinomycetota</taxon>
        <taxon>Actinomycetes</taxon>
        <taxon>Kineosporiales</taxon>
        <taxon>Kineosporiaceae</taxon>
        <taxon>Kineococcus</taxon>
    </lineage>
</organism>
<protein>
    <submittedName>
        <fullName evidence="3">Acyltransferase family protein</fullName>
        <ecNumber evidence="3">2.3.-.-</ecNumber>
    </submittedName>
</protein>
<proteinExistence type="predicted"/>
<dbReference type="PANTHER" id="PTHR23028:SF53">
    <property type="entry name" value="ACYL_TRANSF_3 DOMAIN-CONTAINING PROTEIN"/>
    <property type="match status" value="1"/>
</dbReference>
<keyword evidence="1" id="KW-0472">Membrane</keyword>
<keyword evidence="1" id="KW-0812">Transmembrane</keyword>
<dbReference type="PANTHER" id="PTHR23028">
    <property type="entry name" value="ACETYLTRANSFERASE"/>
    <property type="match status" value="1"/>
</dbReference>
<feature type="domain" description="Acyltransferase 3" evidence="2">
    <location>
        <begin position="21"/>
        <end position="339"/>
    </location>
</feature>
<dbReference type="GO" id="GO:0016746">
    <property type="term" value="F:acyltransferase activity"/>
    <property type="evidence" value="ECO:0007669"/>
    <property type="project" value="UniProtKB-KW"/>
</dbReference>
<feature type="transmembrane region" description="Helical" evidence="1">
    <location>
        <begin position="148"/>
        <end position="168"/>
    </location>
</feature>
<sequence length="379" mass="40269">MTRPGPSVGGVGDRAPHGRLRSLDALRLLAALGVVLFHFTARDHTRFGSLPTTVFPHLSAVTVYGYAGVHLFFVISGFVVVRSARGRGVATFLASRITRLYPAYWAAVLITAALRWALPSIDDRSPVEVLLNLTMAQDLLGVRRVDGVYWTLWVEWQFYLLLVLLMVAGLTRGRLVLTAGWSATVGTALALLLGPGAPVLAGFLPVFAAGVLLHVLHDEGPTPGRWLLLGLVCAEAAVLATFRQGEGVARIVSGVQVRPVVLALVVLAAVAAVAVCALVPAVRDLDLAVLTAAGTLTYPLYLTHEYVGWALIGATRGLLGAWGALAAAVLGCLLLAAVLHRVVERPVQPRLRRWLQPRLAALGARLPTSLHARAVGPGR</sequence>
<feature type="transmembrane region" description="Helical" evidence="1">
    <location>
        <begin position="257"/>
        <end position="278"/>
    </location>
</feature>
<keyword evidence="4" id="KW-1185">Reference proteome</keyword>
<dbReference type="Pfam" id="PF01757">
    <property type="entry name" value="Acyl_transf_3"/>
    <property type="match status" value="1"/>
</dbReference>
<dbReference type="EC" id="2.3.-.-" evidence="3"/>
<feature type="transmembrane region" description="Helical" evidence="1">
    <location>
        <begin position="321"/>
        <end position="343"/>
    </location>
</feature>
<reference evidence="3 4" key="1">
    <citation type="submission" date="2024-09" db="EMBL/GenBank/DDBJ databases">
        <authorList>
            <person name="Sun Q."/>
            <person name="Mori K."/>
        </authorList>
    </citation>
    <scope>NUCLEOTIDE SEQUENCE [LARGE SCALE GENOMIC DNA]</scope>
    <source>
        <strain evidence="3 4">TISTR 1856</strain>
    </source>
</reference>
<evidence type="ECO:0000313" key="4">
    <source>
        <dbReference type="Proteomes" id="UP001589748"/>
    </source>
</evidence>
<comment type="caution">
    <text evidence="3">The sequence shown here is derived from an EMBL/GenBank/DDBJ whole genome shotgun (WGS) entry which is preliminary data.</text>
</comment>
<evidence type="ECO:0000313" key="3">
    <source>
        <dbReference type="EMBL" id="MFB9378483.1"/>
    </source>
</evidence>
<keyword evidence="3" id="KW-0808">Transferase</keyword>
<feature type="transmembrane region" description="Helical" evidence="1">
    <location>
        <begin position="101"/>
        <end position="118"/>
    </location>
</feature>
<evidence type="ECO:0000256" key="1">
    <source>
        <dbReference type="SAM" id="Phobius"/>
    </source>
</evidence>
<feature type="transmembrane region" description="Helical" evidence="1">
    <location>
        <begin position="61"/>
        <end position="81"/>
    </location>
</feature>
<dbReference type="InterPro" id="IPR002656">
    <property type="entry name" value="Acyl_transf_3_dom"/>
</dbReference>
<feature type="transmembrane region" description="Helical" evidence="1">
    <location>
        <begin position="199"/>
        <end position="217"/>
    </location>
</feature>
<dbReference type="InterPro" id="IPR050879">
    <property type="entry name" value="Acyltransferase_3"/>
</dbReference>
<dbReference type="Proteomes" id="UP001589748">
    <property type="component" value="Unassembled WGS sequence"/>
</dbReference>
<evidence type="ECO:0000259" key="2">
    <source>
        <dbReference type="Pfam" id="PF01757"/>
    </source>
</evidence>
<gene>
    <name evidence="3" type="ORF">ACFFVI_16075</name>
</gene>